<dbReference type="PROSITE" id="PS51520">
    <property type="entry name" value="NSP2PRO"/>
    <property type="match status" value="1"/>
</dbReference>
<reference evidence="2 3" key="1">
    <citation type="submission" date="2016-10" db="EMBL/GenBank/DDBJ databases">
        <authorList>
            <person name="de Groot N.N."/>
        </authorList>
    </citation>
    <scope>NUCLEOTIDE SEQUENCE [LARGE SCALE GENOMIC DNA]</scope>
    <source>
        <strain evidence="2 3">IBRC-M10418</strain>
    </source>
</reference>
<evidence type="ECO:0000313" key="2">
    <source>
        <dbReference type="EMBL" id="SEH43896.1"/>
    </source>
</evidence>
<accession>A0A1H6ICA2</accession>
<keyword evidence="3" id="KW-1185">Reference proteome</keyword>
<dbReference type="Proteomes" id="UP000199215">
    <property type="component" value="Unassembled WGS sequence"/>
</dbReference>
<gene>
    <name evidence="2" type="ORF">SAMN05192561_1011091</name>
</gene>
<evidence type="ECO:0000313" key="3">
    <source>
        <dbReference type="Proteomes" id="UP000199215"/>
    </source>
</evidence>
<dbReference type="InterPro" id="IPR002620">
    <property type="entry name" value="Alphavirus_nsp2pro"/>
</dbReference>
<dbReference type="STRING" id="1267564.SAMN05192561_1011091"/>
<sequence>MVVDTLVPDPAYRSGPVSHRWSVYRTKRHMCWGKQ</sequence>
<proteinExistence type="predicted"/>
<organism evidence="2 3">
    <name type="scientific">Halopenitus malekzadehii</name>
    <dbReference type="NCBI Taxonomy" id="1267564"/>
    <lineage>
        <taxon>Archaea</taxon>
        <taxon>Methanobacteriati</taxon>
        <taxon>Methanobacteriota</taxon>
        <taxon>Stenosarchaea group</taxon>
        <taxon>Halobacteria</taxon>
        <taxon>Halobacteriales</taxon>
        <taxon>Haloferacaceae</taxon>
        <taxon>Halopenitus</taxon>
    </lineage>
</organism>
<name>A0A1H6ICA2_9EURY</name>
<protein>
    <recommendedName>
        <fullName evidence="1">Peptidase C9 domain-containing protein</fullName>
    </recommendedName>
</protein>
<dbReference type="EMBL" id="FNWU01000001">
    <property type="protein sequence ID" value="SEH43896.1"/>
    <property type="molecule type" value="Genomic_DNA"/>
</dbReference>
<dbReference type="AlphaFoldDB" id="A0A1H6ICA2"/>
<feature type="domain" description="Peptidase C9" evidence="1">
    <location>
        <begin position="22"/>
        <end position="35"/>
    </location>
</feature>
<evidence type="ECO:0000259" key="1">
    <source>
        <dbReference type="PROSITE" id="PS51520"/>
    </source>
</evidence>